<accession>A0AA38TU55</accession>
<comment type="caution">
    <text evidence="2">The sequence shown here is derived from an EMBL/GenBank/DDBJ whole genome shotgun (WGS) entry which is preliminary data.</text>
</comment>
<evidence type="ECO:0000313" key="2">
    <source>
        <dbReference type="EMBL" id="KAJ9557667.1"/>
    </source>
</evidence>
<gene>
    <name evidence="2" type="ORF">OSB04_012281</name>
</gene>
<protein>
    <submittedName>
        <fullName evidence="2">Uncharacterized protein</fullName>
    </submittedName>
</protein>
<dbReference type="EMBL" id="JARYMX010000003">
    <property type="protein sequence ID" value="KAJ9557667.1"/>
    <property type="molecule type" value="Genomic_DNA"/>
</dbReference>
<name>A0AA38TU55_9ASTR</name>
<reference evidence="2" key="1">
    <citation type="submission" date="2023-03" db="EMBL/GenBank/DDBJ databases">
        <title>Chromosome-scale reference genome and RAD-based genetic map of yellow starthistle (Centaurea solstitialis) reveal putative structural variation and QTLs associated with invader traits.</title>
        <authorList>
            <person name="Reatini B."/>
            <person name="Cang F.A."/>
            <person name="Jiang Q."/>
            <person name="Mckibben M.T.W."/>
            <person name="Barker M.S."/>
            <person name="Rieseberg L.H."/>
            <person name="Dlugosch K.M."/>
        </authorList>
    </citation>
    <scope>NUCLEOTIDE SEQUENCE</scope>
    <source>
        <strain evidence="2">CAN-66</strain>
        <tissue evidence="2">Leaf</tissue>
    </source>
</reference>
<evidence type="ECO:0000256" key="1">
    <source>
        <dbReference type="SAM" id="MobiDB-lite"/>
    </source>
</evidence>
<keyword evidence="3" id="KW-1185">Reference proteome</keyword>
<feature type="region of interest" description="Disordered" evidence="1">
    <location>
        <begin position="75"/>
        <end position="101"/>
    </location>
</feature>
<organism evidence="2 3">
    <name type="scientific">Centaurea solstitialis</name>
    <name type="common">yellow star-thistle</name>
    <dbReference type="NCBI Taxonomy" id="347529"/>
    <lineage>
        <taxon>Eukaryota</taxon>
        <taxon>Viridiplantae</taxon>
        <taxon>Streptophyta</taxon>
        <taxon>Embryophyta</taxon>
        <taxon>Tracheophyta</taxon>
        <taxon>Spermatophyta</taxon>
        <taxon>Magnoliopsida</taxon>
        <taxon>eudicotyledons</taxon>
        <taxon>Gunneridae</taxon>
        <taxon>Pentapetalae</taxon>
        <taxon>asterids</taxon>
        <taxon>campanulids</taxon>
        <taxon>Asterales</taxon>
        <taxon>Asteraceae</taxon>
        <taxon>Carduoideae</taxon>
        <taxon>Cardueae</taxon>
        <taxon>Centaureinae</taxon>
        <taxon>Centaurea</taxon>
    </lineage>
</organism>
<dbReference type="AlphaFoldDB" id="A0AA38TU55"/>
<dbReference type="Proteomes" id="UP001172457">
    <property type="component" value="Chromosome 3"/>
</dbReference>
<evidence type="ECO:0000313" key="3">
    <source>
        <dbReference type="Proteomes" id="UP001172457"/>
    </source>
</evidence>
<proteinExistence type="predicted"/>
<feature type="region of interest" description="Disordered" evidence="1">
    <location>
        <begin position="13"/>
        <end position="50"/>
    </location>
</feature>
<sequence length="196" mass="22172">MEKIGEEPLATALRNCTRPNPPAFFVTHPNRRNPPGLAGSTRSNLSTERKRKKTRVCFSLLNLTSEYRYRFQSRIGKPRRRERDLGPKKRKSLGSENDKQQRARKASFWSMYTMKIVPVVKWIDINICKPGYQLRNSLPFGSSSYVSAICGRPVAGLHDICTGGTTAVVELHESCTGGGRYPEWYECGTGEDGMIW</sequence>